<evidence type="ECO:0000313" key="5">
    <source>
        <dbReference type="Proteomes" id="UP000069205"/>
    </source>
</evidence>
<dbReference type="InterPro" id="IPR004398">
    <property type="entry name" value="RNA_MeTrfase_RsmD"/>
</dbReference>
<name>A0A0K2GBZ6_NITMO</name>
<reference evidence="4 5" key="1">
    <citation type="journal article" date="2015" name="Proc. Natl. Acad. Sci. U.S.A.">
        <title>Expanded metabolic versatility of ubiquitous nitrite-oxidizing bacteria from the genus Nitrospira.</title>
        <authorList>
            <person name="Koch H."/>
            <person name="Lucker S."/>
            <person name="Albertsen M."/>
            <person name="Kitzinger K."/>
            <person name="Herbold C."/>
            <person name="Spieck E."/>
            <person name="Nielsen P.H."/>
            <person name="Wagner M."/>
            <person name="Daims H."/>
        </authorList>
    </citation>
    <scope>NUCLEOTIDE SEQUENCE [LARGE SCALE GENOMIC DNA]</scope>
    <source>
        <strain evidence="4 5">NSP M-1</strain>
    </source>
</reference>
<dbReference type="PATRIC" id="fig|42253.5.peg.2026"/>
<dbReference type="STRING" id="42253.NITMOv2_2053"/>
<feature type="region of interest" description="Disordered" evidence="3">
    <location>
        <begin position="1"/>
        <end position="21"/>
    </location>
</feature>
<dbReference type="CDD" id="cd02440">
    <property type="entry name" value="AdoMet_MTases"/>
    <property type="match status" value="1"/>
</dbReference>
<proteinExistence type="predicted"/>
<dbReference type="Gene3D" id="3.40.50.150">
    <property type="entry name" value="Vaccinia Virus protein VP39"/>
    <property type="match status" value="1"/>
</dbReference>
<dbReference type="GO" id="GO:0031167">
    <property type="term" value="P:rRNA methylation"/>
    <property type="evidence" value="ECO:0007669"/>
    <property type="project" value="InterPro"/>
</dbReference>
<gene>
    <name evidence="4" type="ORF">NITMOv2_2053</name>
</gene>
<dbReference type="NCBIfam" id="TIGR00095">
    <property type="entry name" value="16S rRNA (guanine(966)-N(2))-methyltransferase RsmD"/>
    <property type="match status" value="1"/>
</dbReference>
<organism evidence="4 5">
    <name type="scientific">Nitrospira moscoviensis</name>
    <dbReference type="NCBI Taxonomy" id="42253"/>
    <lineage>
        <taxon>Bacteria</taxon>
        <taxon>Pseudomonadati</taxon>
        <taxon>Nitrospirota</taxon>
        <taxon>Nitrospiria</taxon>
        <taxon>Nitrospirales</taxon>
        <taxon>Nitrospiraceae</taxon>
        <taxon>Nitrospira</taxon>
    </lineage>
</organism>
<dbReference type="Pfam" id="PF03602">
    <property type="entry name" value="Cons_hypoth95"/>
    <property type="match status" value="1"/>
</dbReference>
<dbReference type="AlphaFoldDB" id="A0A0K2GBZ6"/>
<dbReference type="GO" id="GO:0008168">
    <property type="term" value="F:methyltransferase activity"/>
    <property type="evidence" value="ECO:0007669"/>
    <property type="project" value="UniProtKB-KW"/>
</dbReference>
<evidence type="ECO:0000256" key="1">
    <source>
        <dbReference type="ARBA" id="ARBA00022603"/>
    </source>
</evidence>
<dbReference type="OrthoDB" id="9803017at2"/>
<keyword evidence="2 4" id="KW-0808">Transferase</keyword>
<dbReference type="Proteomes" id="UP000069205">
    <property type="component" value="Chromosome"/>
</dbReference>
<dbReference type="EC" id="2.1.1.-" evidence="4"/>
<dbReference type="PIRSF" id="PIRSF004553">
    <property type="entry name" value="CHP00095"/>
    <property type="match status" value="1"/>
</dbReference>
<evidence type="ECO:0000256" key="3">
    <source>
        <dbReference type="SAM" id="MobiDB-lite"/>
    </source>
</evidence>
<dbReference type="InterPro" id="IPR029063">
    <property type="entry name" value="SAM-dependent_MTases_sf"/>
</dbReference>
<protein>
    <submittedName>
        <fullName evidence="4">Putative Ribosomal RNA small subunit methyltransferase D</fullName>
        <ecNumber evidence="4">2.1.1.-</ecNumber>
    </submittedName>
</protein>
<dbReference type="SUPFAM" id="SSF53335">
    <property type="entry name" value="S-adenosyl-L-methionine-dependent methyltransferases"/>
    <property type="match status" value="1"/>
</dbReference>
<keyword evidence="5" id="KW-1185">Reference proteome</keyword>
<dbReference type="PROSITE" id="PS00092">
    <property type="entry name" value="N6_MTASE"/>
    <property type="match status" value="1"/>
</dbReference>
<accession>A0A0K2GBZ6</accession>
<dbReference type="PANTHER" id="PTHR43542:SF1">
    <property type="entry name" value="METHYLTRANSFERASE"/>
    <property type="match status" value="1"/>
</dbReference>
<dbReference type="InterPro" id="IPR002052">
    <property type="entry name" value="DNA_methylase_N6_adenine_CS"/>
</dbReference>
<evidence type="ECO:0000256" key="2">
    <source>
        <dbReference type="ARBA" id="ARBA00022679"/>
    </source>
</evidence>
<dbReference type="GO" id="GO:0003676">
    <property type="term" value="F:nucleic acid binding"/>
    <property type="evidence" value="ECO:0007669"/>
    <property type="project" value="InterPro"/>
</dbReference>
<dbReference type="EMBL" id="CP011801">
    <property type="protein sequence ID" value="ALA58470.1"/>
    <property type="molecule type" value="Genomic_DNA"/>
</dbReference>
<dbReference type="PANTHER" id="PTHR43542">
    <property type="entry name" value="METHYLTRANSFERASE"/>
    <property type="match status" value="1"/>
</dbReference>
<sequence>MRVIAGTHRGRRLRGPRGTALRPTSDRVREALFSILGPRVVGCRLLDLYAGTGAIGIEAVSRGAAQATCVESQREALALLRHNVADCGLTKNIMVRAQTVQQFLRQRDRWNGPYDIVFADPPYADAPAFAALVSAVADDTLLAPDARVIIEHATKTPPPAHLGAWALLHAYRYGDTSLSLYAPAAGAAP</sequence>
<keyword evidence="1 4" id="KW-0489">Methyltransferase</keyword>
<dbReference type="KEGG" id="nmv:NITMOv2_2053"/>
<evidence type="ECO:0000313" key="4">
    <source>
        <dbReference type="EMBL" id="ALA58470.1"/>
    </source>
</evidence>